<dbReference type="PANTHER" id="PTHR37943:SF1">
    <property type="entry name" value="PROTEIN VES"/>
    <property type="match status" value="1"/>
</dbReference>
<name>A0A2K1Q310_9GAMM</name>
<proteinExistence type="predicted"/>
<keyword evidence="2" id="KW-1185">Reference proteome</keyword>
<evidence type="ECO:0008006" key="3">
    <source>
        <dbReference type="Google" id="ProtNLM"/>
    </source>
</evidence>
<dbReference type="Gene3D" id="2.60.120.10">
    <property type="entry name" value="Jelly Rolls"/>
    <property type="match status" value="1"/>
</dbReference>
<sequence>MRILRFDDSRRQPWANGAGSTRELLQWPGDGQPWQWRLSIADVDRDAPFSNFPGVDRVIVLLSGDGLILRFADDREERLDTPYAFARFPGEARLSGGPLDAPTTDFNLMWQRDRFDAELWVRPMVGSIQLFAASGETWALHVAAGHVDGGDGLHLDAGDTLVVSADDSPHHLRLDGAGTALLVRLQERQHDRRA</sequence>
<protein>
    <recommendedName>
        <fullName evidence="3">HutD</fullName>
    </recommendedName>
</protein>
<dbReference type="InterPro" id="IPR014710">
    <property type="entry name" value="RmlC-like_jellyroll"/>
</dbReference>
<dbReference type="PANTHER" id="PTHR37943">
    <property type="entry name" value="PROTEIN VES"/>
    <property type="match status" value="1"/>
</dbReference>
<dbReference type="EMBL" id="NPZB01000001">
    <property type="protein sequence ID" value="PNS09403.1"/>
    <property type="molecule type" value="Genomic_DNA"/>
</dbReference>
<evidence type="ECO:0000313" key="1">
    <source>
        <dbReference type="EMBL" id="PNS09403.1"/>
    </source>
</evidence>
<dbReference type="CDD" id="cd20293">
    <property type="entry name" value="cupin_HutD_N"/>
    <property type="match status" value="1"/>
</dbReference>
<dbReference type="Pfam" id="PF05962">
    <property type="entry name" value="HutD"/>
    <property type="match status" value="1"/>
</dbReference>
<dbReference type="InterPro" id="IPR011051">
    <property type="entry name" value="RmlC_Cupin_sf"/>
</dbReference>
<comment type="caution">
    <text evidence="1">The sequence shown here is derived from an EMBL/GenBank/DDBJ whole genome shotgun (WGS) entry which is preliminary data.</text>
</comment>
<dbReference type="InterPro" id="IPR010282">
    <property type="entry name" value="Uncharacterised_HutD/Ves"/>
</dbReference>
<gene>
    <name evidence="1" type="ORF">Lysil_1032</name>
</gene>
<accession>A0A2K1Q310</accession>
<organism evidence="1 2">
    <name type="scientific">Solilutibacter silvestris</name>
    <dbReference type="NCBI Taxonomy" id="1645665"/>
    <lineage>
        <taxon>Bacteria</taxon>
        <taxon>Pseudomonadati</taxon>
        <taxon>Pseudomonadota</taxon>
        <taxon>Gammaproteobacteria</taxon>
        <taxon>Lysobacterales</taxon>
        <taxon>Lysobacteraceae</taxon>
        <taxon>Solilutibacter</taxon>
    </lineage>
</organism>
<reference evidence="1 2" key="1">
    <citation type="submission" date="2017-08" db="EMBL/GenBank/DDBJ databases">
        <title>Lysobacter sylvestris genome.</title>
        <authorList>
            <person name="Zhang D.-C."/>
            <person name="Albuquerque L."/>
            <person name="Franca L."/>
            <person name="Froufe H.J.C."/>
            <person name="Barroso C."/>
            <person name="Egas C."/>
            <person name="Da Costa M."/>
            <person name="Margesin R."/>
        </authorList>
    </citation>
    <scope>NUCLEOTIDE SEQUENCE [LARGE SCALE GENOMIC DNA]</scope>
    <source>
        <strain evidence="1 2">AM20-91</strain>
    </source>
</reference>
<dbReference type="AlphaFoldDB" id="A0A2K1Q310"/>
<dbReference type="SUPFAM" id="SSF51182">
    <property type="entry name" value="RmlC-like cupins"/>
    <property type="match status" value="1"/>
</dbReference>
<dbReference type="Proteomes" id="UP000236220">
    <property type="component" value="Unassembled WGS sequence"/>
</dbReference>
<evidence type="ECO:0000313" key="2">
    <source>
        <dbReference type="Proteomes" id="UP000236220"/>
    </source>
</evidence>